<dbReference type="Proteomes" id="UP001596915">
    <property type="component" value="Unassembled WGS sequence"/>
</dbReference>
<organism evidence="2 3">
    <name type="scientific">Streptomyces sanglieri</name>
    <dbReference type="NCBI Taxonomy" id="193460"/>
    <lineage>
        <taxon>Bacteria</taxon>
        <taxon>Bacillati</taxon>
        <taxon>Actinomycetota</taxon>
        <taxon>Actinomycetes</taxon>
        <taxon>Kitasatosporales</taxon>
        <taxon>Streptomycetaceae</taxon>
        <taxon>Streptomyces</taxon>
    </lineage>
</organism>
<dbReference type="InterPro" id="IPR013830">
    <property type="entry name" value="SGNH_hydro"/>
</dbReference>
<dbReference type="SUPFAM" id="SSF52266">
    <property type="entry name" value="SGNH hydrolase"/>
    <property type="match status" value="1"/>
</dbReference>
<dbReference type="EMBL" id="JBHTGL010000008">
    <property type="protein sequence ID" value="MFD0623339.1"/>
    <property type="molecule type" value="Genomic_DNA"/>
</dbReference>
<dbReference type="GO" id="GO:0016787">
    <property type="term" value="F:hydrolase activity"/>
    <property type="evidence" value="ECO:0007669"/>
    <property type="project" value="UniProtKB-KW"/>
</dbReference>
<sequence length="227" mass="24742">MHTEGTHEEGTHGEGTHFEETDTLLFIGDSITDAGRDRTDSASLGSGYVNEIARTLHERTNGGPGPVVINRGVNGNRVYDLEARWTTDVIAHRPTVVTVKIGINDTWRRYDSGLASPVDEFEACLDGLLADTARELSARLVVITPFLLPVTAEQEGWFEDLTPRTDAVLRAAKANGARLVRADLAMRQARERYEAAELARDGVHPSPVGHRIIADAWLAAVTPVPRG</sequence>
<keyword evidence="3" id="KW-1185">Reference proteome</keyword>
<dbReference type="CDD" id="cd01834">
    <property type="entry name" value="SGNH_hydrolase_like_2"/>
    <property type="match status" value="1"/>
</dbReference>
<accession>A0ABW2WP57</accession>
<dbReference type="InterPro" id="IPR051532">
    <property type="entry name" value="Ester_Hydrolysis_Enzymes"/>
</dbReference>
<dbReference type="Gene3D" id="3.40.50.1110">
    <property type="entry name" value="SGNH hydrolase"/>
    <property type="match status" value="1"/>
</dbReference>
<keyword evidence="2" id="KW-0378">Hydrolase</keyword>
<dbReference type="PROSITE" id="PS01098">
    <property type="entry name" value="LIPASE_GDSL_SER"/>
    <property type="match status" value="1"/>
</dbReference>
<reference evidence="3" key="1">
    <citation type="journal article" date="2019" name="Int. J. Syst. Evol. Microbiol.">
        <title>The Global Catalogue of Microorganisms (GCM) 10K type strain sequencing project: providing services to taxonomists for standard genome sequencing and annotation.</title>
        <authorList>
            <consortium name="The Broad Institute Genomics Platform"/>
            <consortium name="The Broad Institute Genome Sequencing Center for Infectious Disease"/>
            <person name="Wu L."/>
            <person name="Ma J."/>
        </authorList>
    </citation>
    <scope>NUCLEOTIDE SEQUENCE [LARGE SCALE GENOMIC DNA]</scope>
    <source>
        <strain evidence="3">JCM 12607</strain>
    </source>
</reference>
<protein>
    <submittedName>
        <fullName evidence="2">SGNH/GDSL hydrolase family protein</fullName>
        <ecNumber evidence="2">3.1.-.-</ecNumber>
    </submittedName>
</protein>
<dbReference type="InterPro" id="IPR008265">
    <property type="entry name" value="Lipase_GDSL_AS"/>
</dbReference>
<feature type="domain" description="SGNH hydrolase-type esterase" evidence="1">
    <location>
        <begin position="26"/>
        <end position="212"/>
    </location>
</feature>
<name>A0ABW2WP57_9ACTN</name>
<dbReference type="PANTHER" id="PTHR30383">
    <property type="entry name" value="THIOESTERASE 1/PROTEASE 1/LYSOPHOSPHOLIPASE L1"/>
    <property type="match status" value="1"/>
</dbReference>
<evidence type="ECO:0000259" key="1">
    <source>
        <dbReference type="Pfam" id="PF13472"/>
    </source>
</evidence>
<dbReference type="PANTHER" id="PTHR30383:SF5">
    <property type="entry name" value="SGNH HYDROLASE-TYPE ESTERASE DOMAIN-CONTAINING PROTEIN"/>
    <property type="match status" value="1"/>
</dbReference>
<evidence type="ECO:0000313" key="2">
    <source>
        <dbReference type="EMBL" id="MFD0623339.1"/>
    </source>
</evidence>
<dbReference type="EC" id="3.1.-.-" evidence="2"/>
<comment type="caution">
    <text evidence="2">The sequence shown here is derived from an EMBL/GenBank/DDBJ whole genome shotgun (WGS) entry which is preliminary data.</text>
</comment>
<gene>
    <name evidence="2" type="ORF">ACFQ2K_11520</name>
</gene>
<evidence type="ECO:0000313" key="3">
    <source>
        <dbReference type="Proteomes" id="UP001596915"/>
    </source>
</evidence>
<proteinExistence type="predicted"/>
<dbReference type="InterPro" id="IPR036514">
    <property type="entry name" value="SGNH_hydro_sf"/>
</dbReference>
<dbReference type="Pfam" id="PF13472">
    <property type="entry name" value="Lipase_GDSL_2"/>
    <property type="match status" value="1"/>
</dbReference>